<name>A0A6N1MFJ7_ACILW</name>
<gene>
    <name evidence="1" type="ORF">FOB19_04110</name>
</gene>
<dbReference type="CDD" id="cd08054">
    <property type="entry name" value="gp6"/>
    <property type="match status" value="1"/>
</dbReference>
<proteinExistence type="predicted"/>
<sequence length="100" mass="11397">MSEELVTLESAKFQLRVLHNREDAHIRLLIKAALKHIENFLDKPLVDVCVDGVLPEDLQYAALLIIGDLHNNRESQVVGTIMTTNKTLENLMMPYRKMGI</sequence>
<evidence type="ECO:0000313" key="2">
    <source>
        <dbReference type="Proteomes" id="UP000509126"/>
    </source>
</evidence>
<dbReference type="NCBIfam" id="TIGR01560">
    <property type="entry name" value="put_DNA_pack"/>
    <property type="match status" value="1"/>
</dbReference>
<accession>A0A6N1MFJ7</accession>
<dbReference type="Gene3D" id="1.10.3230.30">
    <property type="entry name" value="Phage gp6-like head-tail connector protein"/>
    <property type="match status" value="1"/>
</dbReference>
<dbReference type="AlphaFoldDB" id="A0A6N1MFJ7"/>
<dbReference type="EMBL" id="CP054803">
    <property type="protein sequence ID" value="QKU20683.1"/>
    <property type="molecule type" value="Genomic_DNA"/>
</dbReference>
<protein>
    <submittedName>
        <fullName evidence="1">Phage gp6-like head-tail connector protein</fullName>
    </submittedName>
</protein>
<dbReference type="Proteomes" id="UP000509126">
    <property type="component" value="Chromosome"/>
</dbReference>
<dbReference type="InterPro" id="IPR021146">
    <property type="entry name" value="Phage_gp6-like_head-tail"/>
</dbReference>
<dbReference type="InterPro" id="IPR006450">
    <property type="entry name" value="Phage_HK97_gp6-like"/>
</dbReference>
<dbReference type="RefSeq" id="WP_174894243.1">
    <property type="nucleotide sequence ID" value="NZ_CP054803.1"/>
</dbReference>
<evidence type="ECO:0000313" key="1">
    <source>
        <dbReference type="EMBL" id="QKU20683.1"/>
    </source>
</evidence>
<reference evidence="1 2" key="1">
    <citation type="submission" date="2019-11" db="EMBL/GenBank/DDBJ databases">
        <title>FDA dAtabase for Regulatory Grade micrObial Sequences (FDA-ARGOS): Supporting development and validation of Infectious Disease Dx tests.</title>
        <authorList>
            <person name="Patel R."/>
            <person name="Rucinski S."/>
            <person name="Tallon L."/>
            <person name="Sadzewicz L."/>
            <person name="Vavikolanu K."/>
            <person name="Mehta A."/>
            <person name="Aluvathingal J."/>
            <person name="Nadendla S."/>
            <person name="Nandy P."/>
            <person name="Geyer C."/>
            <person name="Yan Y."/>
            <person name="Sichtig H."/>
        </authorList>
    </citation>
    <scope>NUCLEOTIDE SEQUENCE [LARGE SCALE GENOMIC DNA]</scope>
    <source>
        <strain evidence="1 2">FDAARGOS_557</strain>
    </source>
</reference>
<organism evidence="1 2">
    <name type="scientific">Acinetobacter lwoffii</name>
    <dbReference type="NCBI Taxonomy" id="28090"/>
    <lineage>
        <taxon>Bacteria</taxon>
        <taxon>Pseudomonadati</taxon>
        <taxon>Pseudomonadota</taxon>
        <taxon>Gammaproteobacteria</taxon>
        <taxon>Moraxellales</taxon>
        <taxon>Moraxellaceae</taxon>
        <taxon>Acinetobacter</taxon>
    </lineage>
</organism>
<dbReference type="Pfam" id="PF05135">
    <property type="entry name" value="Phage_connect_1"/>
    <property type="match status" value="1"/>
</dbReference>